<protein>
    <submittedName>
        <fullName evidence="4">Uncharacterized protein LOC100905771</fullName>
    </submittedName>
</protein>
<gene>
    <name evidence="4" type="primary">LOC100905771</name>
</gene>
<dbReference type="KEGG" id="goe:100905771"/>
<feature type="transmembrane region" description="Helical" evidence="2">
    <location>
        <begin position="98"/>
        <end position="126"/>
    </location>
</feature>
<accession>A0AAJ6QT33</accession>
<reference evidence="4" key="1">
    <citation type="submission" date="2025-08" db="UniProtKB">
        <authorList>
            <consortium name="RefSeq"/>
        </authorList>
    </citation>
    <scope>IDENTIFICATION</scope>
</reference>
<keyword evidence="3" id="KW-1185">Reference proteome</keyword>
<dbReference type="AlphaFoldDB" id="A0AAJ6QT33"/>
<feature type="transmembrane region" description="Helical" evidence="2">
    <location>
        <begin position="146"/>
        <end position="166"/>
    </location>
</feature>
<evidence type="ECO:0000256" key="1">
    <source>
        <dbReference type="SAM" id="MobiDB-lite"/>
    </source>
</evidence>
<keyword evidence="2" id="KW-0472">Membrane</keyword>
<feature type="compositionally biased region" description="Low complexity" evidence="1">
    <location>
        <begin position="12"/>
        <end position="66"/>
    </location>
</feature>
<feature type="transmembrane region" description="Helical" evidence="2">
    <location>
        <begin position="201"/>
        <end position="222"/>
    </location>
</feature>
<name>A0AAJ6QT33_9ACAR</name>
<dbReference type="RefSeq" id="XP_003743191.3">
    <property type="nucleotide sequence ID" value="XM_003743143.3"/>
</dbReference>
<evidence type="ECO:0000256" key="2">
    <source>
        <dbReference type="SAM" id="Phobius"/>
    </source>
</evidence>
<keyword evidence="2" id="KW-1133">Transmembrane helix</keyword>
<sequence>MNSVSEKSFAVSKTPSISLGSSSSSDKSSPPSTKKSTVRSGSGSPSSSRGSSRGSGRTSTTHSSTSTDIYGSYDPFYSQKLIKREFEEESCLRLSNCVAVIGVLSMCIHVVEFFAYTYLLTAYFLIHWDTVPRSTNVWWNVVYPSVLIIHTIMQCSFAVLLIIGAIRKKKSYMLPWIIAECVEILLLAKASIVLAATSDAASVWIIATTVAFMSVQVFYVIIAARLYRRYKREELEVQPPAYPTDVKQPPSPSSSMSNYLYKV</sequence>
<feature type="region of interest" description="Disordered" evidence="1">
    <location>
        <begin position="1"/>
        <end position="66"/>
    </location>
</feature>
<evidence type="ECO:0000313" key="3">
    <source>
        <dbReference type="Proteomes" id="UP000694867"/>
    </source>
</evidence>
<dbReference type="InterPro" id="IPR031720">
    <property type="entry name" value="DUF4728"/>
</dbReference>
<proteinExistence type="predicted"/>
<organism evidence="3 4">
    <name type="scientific">Galendromus occidentalis</name>
    <name type="common">western predatory mite</name>
    <dbReference type="NCBI Taxonomy" id="34638"/>
    <lineage>
        <taxon>Eukaryota</taxon>
        <taxon>Metazoa</taxon>
        <taxon>Ecdysozoa</taxon>
        <taxon>Arthropoda</taxon>
        <taxon>Chelicerata</taxon>
        <taxon>Arachnida</taxon>
        <taxon>Acari</taxon>
        <taxon>Parasitiformes</taxon>
        <taxon>Mesostigmata</taxon>
        <taxon>Gamasina</taxon>
        <taxon>Phytoseioidea</taxon>
        <taxon>Phytoseiidae</taxon>
        <taxon>Typhlodrominae</taxon>
        <taxon>Galendromus</taxon>
    </lineage>
</organism>
<evidence type="ECO:0000313" key="4">
    <source>
        <dbReference type="RefSeq" id="XP_003743191.3"/>
    </source>
</evidence>
<dbReference type="GeneID" id="100905771"/>
<dbReference type="Proteomes" id="UP000694867">
    <property type="component" value="Unplaced"/>
</dbReference>
<feature type="region of interest" description="Disordered" evidence="1">
    <location>
        <begin position="241"/>
        <end position="263"/>
    </location>
</feature>
<feature type="transmembrane region" description="Helical" evidence="2">
    <location>
        <begin position="173"/>
        <end position="195"/>
    </location>
</feature>
<feature type="compositionally biased region" description="Polar residues" evidence="1">
    <location>
        <begin position="253"/>
        <end position="263"/>
    </location>
</feature>
<dbReference type="Pfam" id="PF15860">
    <property type="entry name" value="DUF4728"/>
    <property type="match status" value="1"/>
</dbReference>
<keyword evidence="2" id="KW-0812">Transmembrane</keyword>